<reference evidence="12" key="1">
    <citation type="journal article" date="2020" name="Stud. Mycol.">
        <title>101 Dothideomycetes genomes: a test case for predicting lifestyles and emergence of pathogens.</title>
        <authorList>
            <person name="Haridas S."/>
            <person name="Albert R."/>
            <person name="Binder M."/>
            <person name="Bloem J."/>
            <person name="Labutti K."/>
            <person name="Salamov A."/>
            <person name="Andreopoulos B."/>
            <person name="Baker S."/>
            <person name="Barry K."/>
            <person name="Bills G."/>
            <person name="Bluhm B."/>
            <person name="Cannon C."/>
            <person name="Castanera R."/>
            <person name="Culley D."/>
            <person name="Daum C."/>
            <person name="Ezra D."/>
            <person name="Gonzalez J."/>
            <person name="Henrissat B."/>
            <person name="Kuo A."/>
            <person name="Liang C."/>
            <person name="Lipzen A."/>
            <person name="Lutzoni F."/>
            <person name="Magnuson J."/>
            <person name="Mondo S."/>
            <person name="Nolan M."/>
            <person name="Ohm R."/>
            <person name="Pangilinan J."/>
            <person name="Park H.-J."/>
            <person name="Ramirez L."/>
            <person name="Alfaro M."/>
            <person name="Sun H."/>
            <person name="Tritt A."/>
            <person name="Yoshinaga Y."/>
            <person name="Zwiers L.-H."/>
            <person name="Turgeon B."/>
            <person name="Goodwin S."/>
            <person name="Spatafora J."/>
            <person name="Crous P."/>
            <person name="Grigoriev I."/>
        </authorList>
    </citation>
    <scope>NUCLEOTIDE SEQUENCE</scope>
    <source>
        <strain evidence="12">CBS 379.55</strain>
    </source>
</reference>
<evidence type="ECO:0000256" key="7">
    <source>
        <dbReference type="ARBA" id="ARBA00033728"/>
    </source>
</evidence>
<evidence type="ECO:0000256" key="6">
    <source>
        <dbReference type="ARBA" id="ARBA00023136"/>
    </source>
</evidence>
<comment type="similarity">
    <text evidence="3">Belongs to the YPT35 family.</text>
</comment>
<evidence type="ECO:0000259" key="11">
    <source>
        <dbReference type="PROSITE" id="PS50195"/>
    </source>
</evidence>
<keyword evidence="4" id="KW-0926">Vacuole</keyword>
<evidence type="ECO:0000256" key="4">
    <source>
        <dbReference type="ARBA" id="ARBA00022554"/>
    </source>
</evidence>
<dbReference type="PANTHER" id="PTHR10555">
    <property type="entry name" value="SORTING NEXIN"/>
    <property type="match status" value="1"/>
</dbReference>
<comment type="subcellular location">
    <subcellularLocation>
        <location evidence="2">Endosome</location>
    </subcellularLocation>
    <subcellularLocation>
        <location evidence="1">Vacuole membrane</location>
        <topology evidence="1">Peripheral membrane protein</topology>
    </subcellularLocation>
</comment>
<evidence type="ECO:0000313" key="12">
    <source>
        <dbReference type="EMBL" id="KAF2281310.1"/>
    </source>
</evidence>
<sequence length="204" mass="22477">MESTGSDTGQHLCAPPAGPDDGRVSSQSVPLRPERNSIVPPFWKRDEQTEDLSSNQSLTNGAGPVHDVAHPAPIHLEDHTDETSDQCKALWARCVTIDDYVIVGGTAPGAGSYVVWNCTVETLDGGPMKIRKRYSEFDELRRKLVETFPHAKGAIPPLPPKSVISKFRPRFLERRHAGLSYFLNCILLNPEFAGSPVVKEFLFA</sequence>
<dbReference type="PROSITE" id="PS50195">
    <property type="entry name" value="PX"/>
    <property type="match status" value="1"/>
</dbReference>
<evidence type="ECO:0000256" key="8">
    <source>
        <dbReference type="ARBA" id="ARBA00033774"/>
    </source>
</evidence>
<dbReference type="InterPro" id="IPR001683">
    <property type="entry name" value="PX_dom"/>
</dbReference>
<evidence type="ECO:0000256" key="2">
    <source>
        <dbReference type="ARBA" id="ARBA00004177"/>
    </source>
</evidence>
<evidence type="ECO:0000256" key="5">
    <source>
        <dbReference type="ARBA" id="ARBA00022753"/>
    </source>
</evidence>
<dbReference type="GO" id="GO:0005774">
    <property type="term" value="C:vacuolar membrane"/>
    <property type="evidence" value="ECO:0007669"/>
    <property type="project" value="UniProtKB-SubCell"/>
</dbReference>
<dbReference type="OrthoDB" id="10254720at2759"/>
<name>A0A6A6JXF9_WESOR</name>
<protein>
    <recommendedName>
        <fullName evidence="8">Endosomal/vacuolar adapter protein YPT35</fullName>
    </recommendedName>
    <alternativeName>
        <fullName evidence="9">PX domain-containing protein YPT35</fullName>
    </alternativeName>
</protein>
<dbReference type="GeneID" id="54550599"/>
<gene>
    <name evidence="12" type="ORF">EI97DRAFT_429359</name>
</gene>
<evidence type="ECO:0000256" key="9">
    <source>
        <dbReference type="ARBA" id="ARBA00033785"/>
    </source>
</evidence>
<dbReference type="GO" id="GO:0010008">
    <property type="term" value="C:endosome membrane"/>
    <property type="evidence" value="ECO:0007669"/>
    <property type="project" value="UniProtKB-SubCell"/>
</dbReference>
<keyword evidence="5" id="KW-0967">Endosome</keyword>
<organism evidence="12 13">
    <name type="scientific">Westerdykella ornata</name>
    <dbReference type="NCBI Taxonomy" id="318751"/>
    <lineage>
        <taxon>Eukaryota</taxon>
        <taxon>Fungi</taxon>
        <taxon>Dikarya</taxon>
        <taxon>Ascomycota</taxon>
        <taxon>Pezizomycotina</taxon>
        <taxon>Dothideomycetes</taxon>
        <taxon>Pleosporomycetidae</taxon>
        <taxon>Pleosporales</taxon>
        <taxon>Sporormiaceae</taxon>
        <taxon>Westerdykella</taxon>
    </lineage>
</organism>
<dbReference type="InterPro" id="IPR036871">
    <property type="entry name" value="PX_dom_sf"/>
</dbReference>
<keyword evidence="6" id="KW-0472">Membrane</keyword>
<evidence type="ECO:0000256" key="10">
    <source>
        <dbReference type="SAM" id="MobiDB-lite"/>
    </source>
</evidence>
<dbReference type="PANTHER" id="PTHR10555:SF170">
    <property type="entry name" value="FI18122P1"/>
    <property type="match status" value="1"/>
</dbReference>
<proteinExistence type="inferred from homology"/>
<dbReference type="SMART" id="SM00312">
    <property type="entry name" value="PX"/>
    <property type="match status" value="1"/>
</dbReference>
<accession>A0A6A6JXF9</accession>
<keyword evidence="13" id="KW-1185">Reference proteome</keyword>
<comment type="function">
    <text evidence="7">Recruits the lipid transfer protein VPS13 to endosomal and vacuolar membranes.</text>
</comment>
<dbReference type="InterPro" id="IPR037917">
    <property type="entry name" value="Ypt35_PX"/>
</dbReference>
<dbReference type="AlphaFoldDB" id="A0A6A6JXF9"/>
<dbReference type="SUPFAM" id="SSF64268">
    <property type="entry name" value="PX domain"/>
    <property type="match status" value="1"/>
</dbReference>
<feature type="domain" description="PX" evidence="11">
    <location>
        <begin position="94"/>
        <end position="204"/>
    </location>
</feature>
<dbReference type="GO" id="GO:0032266">
    <property type="term" value="F:phosphatidylinositol-3-phosphate binding"/>
    <property type="evidence" value="ECO:0007669"/>
    <property type="project" value="InterPro"/>
</dbReference>
<feature type="region of interest" description="Disordered" evidence="10">
    <location>
        <begin position="1"/>
        <end position="64"/>
    </location>
</feature>
<dbReference type="Gene3D" id="3.30.1520.10">
    <property type="entry name" value="Phox-like domain"/>
    <property type="match status" value="1"/>
</dbReference>
<dbReference type="CDD" id="cd07280">
    <property type="entry name" value="PX_YPT35"/>
    <property type="match status" value="1"/>
</dbReference>
<feature type="compositionally biased region" description="Polar residues" evidence="10">
    <location>
        <begin position="51"/>
        <end position="60"/>
    </location>
</feature>
<dbReference type="Proteomes" id="UP000800097">
    <property type="component" value="Unassembled WGS sequence"/>
</dbReference>
<evidence type="ECO:0000256" key="3">
    <source>
        <dbReference type="ARBA" id="ARBA00007426"/>
    </source>
</evidence>
<evidence type="ECO:0000256" key="1">
    <source>
        <dbReference type="ARBA" id="ARBA00004148"/>
    </source>
</evidence>
<dbReference type="EMBL" id="ML986484">
    <property type="protein sequence ID" value="KAF2281310.1"/>
    <property type="molecule type" value="Genomic_DNA"/>
</dbReference>
<dbReference type="RefSeq" id="XP_033658847.1">
    <property type="nucleotide sequence ID" value="XM_033797424.1"/>
</dbReference>
<evidence type="ECO:0000313" key="13">
    <source>
        <dbReference type="Proteomes" id="UP000800097"/>
    </source>
</evidence>
<dbReference type="Pfam" id="PF00787">
    <property type="entry name" value="PX"/>
    <property type="match status" value="1"/>
</dbReference>